<dbReference type="InterPro" id="IPR011576">
    <property type="entry name" value="Pyridox_Oxase_N"/>
</dbReference>
<accession>A0A1I0DJ85</accession>
<dbReference type="STRING" id="430453.SAMN04487962_10762"/>
<sequence length="163" mass="18675">MELQKNWPAILQVLDNARKSNRFFSIATVDVDGNPHVTPIGHVFFRGDMTGYYFDAYSKAMPENFEHNKRICLMGVNSSTGFWLKSLFRGQFCSAPAVRLFGEVGEVRDATPEEAEKLQQRIGITRRLKGHQLIWSDLNRVRDIRFDGFAPATYPVMCDGLWQ</sequence>
<reference evidence="3" key="1">
    <citation type="submission" date="2016-10" db="EMBL/GenBank/DDBJ databases">
        <authorList>
            <person name="Varghese N."/>
            <person name="Submissions S."/>
        </authorList>
    </citation>
    <scope>NUCLEOTIDE SEQUENCE [LARGE SCALE GENOMIC DNA]</scope>
    <source>
        <strain evidence="3">CGMCC 1.6489</strain>
    </source>
</reference>
<dbReference type="SUPFAM" id="SSF50475">
    <property type="entry name" value="FMN-binding split barrel"/>
    <property type="match status" value="1"/>
</dbReference>
<dbReference type="Gene3D" id="2.30.110.10">
    <property type="entry name" value="Electron Transport, Fmn-binding Protein, Chain A"/>
    <property type="match status" value="1"/>
</dbReference>
<feature type="domain" description="Pyridoxamine 5'-phosphate oxidase N-terminal" evidence="1">
    <location>
        <begin position="18"/>
        <end position="142"/>
    </location>
</feature>
<evidence type="ECO:0000259" key="1">
    <source>
        <dbReference type="Pfam" id="PF01243"/>
    </source>
</evidence>
<dbReference type="EMBL" id="FOHZ01000007">
    <property type="protein sequence ID" value="SET31691.1"/>
    <property type="molecule type" value="Genomic_DNA"/>
</dbReference>
<evidence type="ECO:0000313" key="2">
    <source>
        <dbReference type="EMBL" id="SET31691.1"/>
    </source>
</evidence>
<proteinExistence type="predicted"/>
<dbReference type="AlphaFoldDB" id="A0A1I0DJ85"/>
<dbReference type="InterPro" id="IPR012349">
    <property type="entry name" value="Split_barrel_FMN-bd"/>
</dbReference>
<name>A0A1I0DJ85_9GAMM</name>
<evidence type="ECO:0000313" key="3">
    <source>
        <dbReference type="Proteomes" id="UP000198762"/>
    </source>
</evidence>
<protein>
    <submittedName>
        <fullName evidence="2">Pyridoxamine 5'-phosphate oxidase</fullName>
    </submittedName>
</protein>
<keyword evidence="3" id="KW-1185">Reference proteome</keyword>
<gene>
    <name evidence="2" type="ORF">SAMN04487962_10762</name>
</gene>
<dbReference type="Pfam" id="PF01243">
    <property type="entry name" value="PNPOx_N"/>
    <property type="match status" value="1"/>
</dbReference>
<dbReference type="RefSeq" id="WP_091850706.1">
    <property type="nucleotide sequence ID" value="NZ_FOHZ01000007.1"/>
</dbReference>
<organism evidence="2 3">
    <name type="scientific">Marinobacter segnicrescens</name>
    <dbReference type="NCBI Taxonomy" id="430453"/>
    <lineage>
        <taxon>Bacteria</taxon>
        <taxon>Pseudomonadati</taxon>
        <taxon>Pseudomonadota</taxon>
        <taxon>Gammaproteobacteria</taxon>
        <taxon>Pseudomonadales</taxon>
        <taxon>Marinobacteraceae</taxon>
        <taxon>Marinobacter</taxon>
    </lineage>
</organism>
<dbReference type="Proteomes" id="UP000198762">
    <property type="component" value="Unassembled WGS sequence"/>
</dbReference>
<dbReference type="OrthoDB" id="1161330at2"/>